<organism evidence="1">
    <name type="scientific">Streptomyces auratus AGR0001</name>
    <dbReference type="NCBI Taxonomy" id="1160718"/>
    <lineage>
        <taxon>Bacteria</taxon>
        <taxon>Bacillati</taxon>
        <taxon>Actinomycetota</taxon>
        <taxon>Actinomycetes</taxon>
        <taxon>Kitasatosporales</taxon>
        <taxon>Streptomycetaceae</taxon>
        <taxon>Streptomyces</taxon>
    </lineage>
</organism>
<sequence length="204" mass="22096">MAMIDDAAIVAGCGYIFFADPDTPKPTRILDPLNPGPEWTNIGHTSREDLPEFGRDGDDPEALGSWQNAKLRMTTPDITYTVTFQALQATADTYRFYFGAGEDAIQPDGSIRIPATPIPQIQSLLVILVDGKKFVPLWHPRVSLLGSDSIEMATDEFVVFPITGTFLSSSLIDNAIGEWAQILPKPGTKSPASADSRPAPFTTA</sequence>
<dbReference type="HOGENOM" id="CLU_1433745_0_0_11"/>
<evidence type="ECO:0000313" key="1">
    <source>
        <dbReference type="EMBL" id="EJJ07109.1"/>
    </source>
</evidence>
<dbReference type="STRING" id="1160718.SU9_10469"/>
<gene>
    <name evidence="2" type="ORF">SU9_021165</name>
    <name evidence="1" type="ORF">SU9_10469</name>
</gene>
<evidence type="ECO:0000313" key="3">
    <source>
        <dbReference type="Proteomes" id="UP000009036"/>
    </source>
</evidence>
<dbReference type="Proteomes" id="UP000009036">
    <property type="component" value="Chromosome"/>
</dbReference>
<evidence type="ECO:0000313" key="2">
    <source>
        <dbReference type="EMBL" id="QTZ93651.1"/>
    </source>
</evidence>
<reference evidence="1" key="1">
    <citation type="journal article" date="2012" name="J. Bacteriol.">
        <title>Genome Sequence of Streptomyces auratus Strain AGR0001, a Phoslactomycin-Producing Actinomycete.</title>
        <authorList>
            <person name="Han X."/>
            <person name="Li M."/>
            <person name="Ding Z."/>
            <person name="Zhao J."/>
            <person name="Ji K."/>
            <person name="Wen M."/>
            <person name="Lu T."/>
        </authorList>
    </citation>
    <scope>NUCLEOTIDE SEQUENCE [LARGE SCALE GENOMIC DNA]</scope>
    <source>
        <strain evidence="1">AGR0001</strain>
    </source>
</reference>
<dbReference type="OrthoDB" id="3537183at2"/>
<dbReference type="EMBL" id="AJGV01000068">
    <property type="protein sequence ID" value="EJJ07109.1"/>
    <property type="molecule type" value="Genomic_DNA"/>
</dbReference>
<dbReference type="Pfam" id="PF25681">
    <property type="entry name" value="Phage_TTP_17"/>
    <property type="match status" value="1"/>
</dbReference>
<keyword evidence="3" id="KW-1185">Reference proteome</keyword>
<proteinExistence type="predicted"/>
<evidence type="ECO:0008006" key="4">
    <source>
        <dbReference type="Google" id="ProtNLM"/>
    </source>
</evidence>
<dbReference type="AlphaFoldDB" id="J1RRL5"/>
<dbReference type="EMBL" id="CP072931">
    <property type="protein sequence ID" value="QTZ93651.1"/>
    <property type="molecule type" value="Genomic_DNA"/>
</dbReference>
<accession>J1RRL5</accession>
<protein>
    <recommendedName>
        <fullName evidence="4">Major tail protein</fullName>
    </recommendedName>
</protein>
<dbReference type="KEGG" id="sauh:SU9_021165"/>
<reference evidence="2" key="2">
    <citation type="submission" date="2021-04" db="EMBL/GenBank/DDBJ databases">
        <authorList>
            <person name="Wen M.-L."/>
            <person name="Han X.-L."/>
            <person name="Xiong J."/>
        </authorList>
    </citation>
    <scope>NUCLEOTIDE SEQUENCE</scope>
    <source>
        <strain evidence="2">AGR0001</strain>
    </source>
</reference>
<name>J1RRL5_9ACTN</name>
<dbReference type="PATRIC" id="fig|1160718.3.peg.2117"/>
<dbReference type="eggNOG" id="ENOG5033HGM">
    <property type="taxonomic scope" value="Bacteria"/>
</dbReference>
<dbReference type="InterPro" id="IPR058154">
    <property type="entry name" value="Bxb1_TTP-like"/>
</dbReference>